<evidence type="ECO:0000313" key="2">
    <source>
        <dbReference type="Proteomes" id="UP000008065"/>
    </source>
</evidence>
<evidence type="ECO:0000313" key="1">
    <source>
        <dbReference type="EMBL" id="EGO56358.1"/>
    </source>
</evidence>
<name>F8MPP6_NEUT8</name>
<dbReference type="HOGENOM" id="CLU_2197658_0_0_1"/>
<accession>F8MPP6</accession>
<sequence length="108" mass="11339">MPLQSGGDRQAVERQLKIAFAGRLLLCCCTHEEEAERVGGGCDDDSGDDSGTGCVGSFGTDLAIQGSKSPRTGLKLGRRKWQVSGGVRCTQSQRRGPCLAAAVARRAT</sequence>
<organism evidence="1 2">
    <name type="scientific">Neurospora tetrasperma (strain FGSC 2508 / ATCC MYA-4615 / P0657)</name>
    <dbReference type="NCBI Taxonomy" id="510951"/>
    <lineage>
        <taxon>Eukaryota</taxon>
        <taxon>Fungi</taxon>
        <taxon>Dikarya</taxon>
        <taxon>Ascomycota</taxon>
        <taxon>Pezizomycotina</taxon>
        <taxon>Sordariomycetes</taxon>
        <taxon>Sordariomycetidae</taxon>
        <taxon>Sordariales</taxon>
        <taxon>Sordariaceae</taxon>
        <taxon>Neurospora</taxon>
    </lineage>
</organism>
<dbReference type="GeneID" id="20826058"/>
<dbReference type="RefSeq" id="XP_009851965.1">
    <property type="nucleotide sequence ID" value="XM_009853663.1"/>
</dbReference>
<dbReference type="AlphaFoldDB" id="F8MPP6"/>
<dbReference type="OrthoDB" id="10528094at2759"/>
<protein>
    <submittedName>
        <fullName evidence="1">Uncharacterized protein</fullName>
    </submittedName>
</protein>
<dbReference type="EMBL" id="GL891305">
    <property type="protein sequence ID" value="EGO56358.1"/>
    <property type="molecule type" value="Genomic_DNA"/>
</dbReference>
<dbReference type="VEuPathDB" id="FungiDB:NEUTE1DRAFT_138524"/>
<dbReference type="KEGG" id="nte:NEUTE1DRAFT138524"/>
<dbReference type="Proteomes" id="UP000008065">
    <property type="component" value="Unassembled WGS sequence"/>
</dbReference>
<keyword evidence="2" id="KW-1185">Reference proteome</keyword>
<proteinExistence type="predicted"/>
<gene>
    <name evidence="1" type="ORF">NEUTE1DRAFT_138524</name>
</gene>
<reference evidence="2" key="1">
    <citation type="journal article" date="2011" name="Genetics">
        <title>Massive changes in genome architecture accompany the transition to self-fertility in the filamentous fungus Neurospora tetrasperma.</title>
        <authorList>
            <person name="Ellison C.E."/>
            <person name="Stajich J.E."/>
            <person name="Jacobson D.J."/>
            <person name="Natvig D.O."/>
            <person name="Lapidus A."/>
            <person name="Foster B."/>
            <person name="Aerts A."/>
            <person name="Riley R."/>
            <person name="Lindquist E.A."/>
            <person name="Grigoriev I.V."/>
            <person name="Taylor J.W."/>
        </authorList>
    </citation>
    <scope>NUCLEOTIDE SEQUENCE [LARGE SCALE GENOMIC DNA]</scope>
    <source>
        <strain evidence="2">FGSC 2508 / P0657</strain>
    </source>
</reference>